<dbReference type="InterPro" id="IPR011333">
    <property type="entry name" value="SKP1/BTB/POZ_sf"/>
</dbReference>
<dbReference type="EMBL" id="ADMH02001980">
    <property type="protein sequence ID" value="ETN60094.1"/>
    <property type="molecule type" value="Genomic_DNA"/>
</dbReference>
<dbReference type="Pfam" id="PF00023">
    <property type="entry name" value="Ank"/>
    <property type="match status" value="1"/>
</dbReference>
<reference evidence="6 8" key="1">
    <citation type="journal article" date="2010" name="BMC Genomics">
        <title>Combination of measures distinguishes pre-miRNAs from other stem-loops in the genome of the newly sequenced Anopheles darlingi.</title>
        <authorList>
            <person name="Mendes N.D."/>
            <person name="Freitas A.T."/>
            <person name="Vasconcelos A.T."/>
            <person name="Sagot M.F."/>
        </authorList>
    </citation>
    <scope>NUCLEOTIDE SEQUENCE</scope>
</reference>
<evidence type="ECO:0000256" key="3">
    <source>
        <dbReference type="PROSITE-ProRule" id="PRU00023"/>
    </source>
</evidence>
<feature type="compositionally biased region" description="Low complexity" evidence="4">
    <location>
        <begin position="1354"/>
        <end position="1366"/>
    </location>
</feature>
<keyword evidence="2 3" id="KW-0040">ANK repeat</keyword>
<feature type="compositionally biased region" description="Basic and acidic residues" evidence="4">
    <location>
        <begin position="178"/>
        <end position="187"/>
    </location>
</feature>
<dbReference type="PRINTS" id="PR00620">
    <property type="entry name" value="HISTONEH2A"/>
</dbReference>
<dbReference type="OMA" id="HIPISQT"/>
<evidence type="ECO:0000256" key="1">
    <source>
        <dbReference type="ARBA" id="ARBA00022737"/>
    </source>
</evidence>
<sequence>MICTDDCTCSLCRELRGYKLKVKPPPKANANGGGSGGGETGSQHSPSSKYCKNVKLTRNDNFILRRRTSNEYQQRSPDRRGDCCNPDQQQQQQQQHHQQQQQQYGQPPPSGRMKKAQSCNEIASEVGGNGRNRYRYTGALGSKMIKSTNNLTEEDDYYGYGRGSSPASPTPPPSSGQKIEKQKDHKVIIYFGDSIAHRKPHASDKSRPAPPPPSGTPPPPKSSELNVYHAQRLCEETGQLQRQREIIGSSKPTVRDAVEKRSPAAMADGQSHARHNNQPPIPPGKPGKEFMLQLKSVLEEKSRFNPSPTATNGASQSSVIVADAGSVASTPTAAGASTSGGADPGEPRNHTQVVEIRRVDKTVATDGAADASLPSFVESVINGVINIRIEESFKVATDIVQAVFEETGADGPVEYGYDDDDVGDPFDWSFVQNWRARPSGTAVANGQVSSPPNTSSNQSNGGIGLANTSHTPGSGGSSFPASPNGLSPGNHYIASSNPISSPAGARIQSPAIATPAPRISKEMALRPSGAGGGERGDLRNYNLSPVQQGHPASTDGSSNSQGADQRKPHQSAGQHPAGYHGQHSSAGHHQHHSQQQQQHQQQQQQQQHHQQQPQQHHNQQSGGPHRSVAGPTKLTVQSSPVKAQPAMVSSGLDKSLLSNSAHNGGELLNGKQQRLSGHGNGISSVTTINDQQQNHQQQQQVGGSGSNSSSNASSVSHLKQHFSQSHHAVPSSASYHHQQQQQQQQQQHHQQQQQHHQQQQLQHQQQQHHGPGQPLGASGGPQGPKTAGGLGITRSHHHAGTHDFRGLQRVNECHSSSDENRSSGHASMSDTGHGSSSPGGGGVNRTGGPLGPLPEDRLAAGVTNRSARSRASSNHSRSRHRATPAKIPWGGGGLEDIKMAIQQLTMRSHTSTSTYSSLSAGSESSEPVRRLGRYSSLETVNTNVTSADEFVWVDSHNRLVELQHPPWSQHCVLRVIRTGRCREYAERVSVEAVPRLGYLLQRALVRVAREVQRLSGSLGLCSKHEVAGAFKIVLSPALSDSCIKACLRAAAMFAVPGDSALKQSKSSRAGLQLPVGRFHRWMADARLGRFVHEYAAVYLCAGLENLLEEIFLQCLPTDPVTALTATGLEHAIAGSGDLWGLLQPYAHLNAGRVASGALTMPRWASQSSINSSAGGGGGGGQERSNALEPCLLTTCVGSLNELKDLVNRAQQRSQHVSLSQTAFRVLFYFMRCSQLEHNDVGAAAGGGGSGGAGGGSGAPVNNIQELCYERAYVVLPPLVEWLRVASAHAEYRHALLIDKDDIMQAARLLLPGVDCPPRLIASEEELPSKRTGLSQAQSIASSNHSGQTQPLHGSLSSNSSTSTTGSIEDSSECGRRATYALAFRLMLTGRPELLIQALSLVPPTTRYDTLNHQGMTALMIAAVRNDETAIQTLLDAGADPNIEVPACGAHPSCPAIHPETQHWTAVTFAAARGNYQALRLLLERKARVEGGARLSEDKCTLTPLQVASGSGIVEVVSLLLAHGAHAFLSTQQKDLLCFAGTAQRGCYSAISVAAAHGQRVTLRKLLSHPLAPGSREVLSLEEMLAEGDGNTRTQLDRQPEAPPTLNKTQIKSLQEAMYHSAENNHLDITIELRALGVPWTLHCWMHALAAAHELRLDAVIDQLLQDFLQVCPDDYSQQFVTECLPLLFNIFRYSKKEGTTLLLADIFSTCFGWEPIKPIKEPVLQPSNGSRIDPKFVNNPELSDVTFRVENRIFYGHKIVLVTASPRLQSMLSSKLNEGTGTPTVQINDIRYHIFELVMQFLYSGGCSALDVAASDVLELMAAASFFQLEGLLRYTEARCSEMIDIDNVVAMYIHAKVYNAQKLMEFCQGFLLQNMVALLTYDDSVKRLLFAKKIPNHDVLTGLLTTLQARIKVRRNAAAANGGGAGTGTPSNGGGTPNAAANRQPMANGKSK</sequence>
<dbReference type="PANTHER" id="PTHR46071:SF2">
    <property type="entry name" value="ANKYRIN REPEAT AND BTB_POZ DOMAIN-CONTAINING PROTEIN 2-LIKE PROTEIN"/>
    <property type="match status" value="1"/>
</dbReference>
<feature type="compositionally biased region" description="Polar residues" evidence="4">
    <location>
        <begin position="541"/>
        <end position="563"/>
    </location>
</feature>
<feature type="region of interest" description="Disordered" evidence="4">
    <location>
        <begin position="441"/>
        <end position="798"/>
    </location>
</feature>
<name>W5JBF9_ANODA</name>
<feature type="compositionally biased region" description="Basic and acidic residues" evidence="4">
    <location>
        <begin position="812"/>
        <end position="822"/>
    </location>
</feature>
<dbReference type="PROSITE" id="PS50088">
    <property type="entry name" value="ANK_REPEAT"/>
    <property type="match status" value="1"/>
</dbReference>
<dbReference type="SMART" id="SM00225">
    <property type="entry name" value="BTB"/>
    <property type="match status" value="1"/>
</dbReference>
<dbReference type="SUPFAM" id="SSF48403">
    <property type="entry name" value="Ankyrin repeat"/>
    <property type="match status" value="1"/>
</dbReference>
<feature type="compositionally biased region" description="Low complexity" evidence="4">
    <location>
        <begin position="736"/>
        <end position="769"/>
    </location>
</feature>
<feature type="region of interest" description="Disordered" evidence="4">
    <location>
        <begin position="330"/>
        <end position="350"/>
    </location>
</feature>
<dbReference type="SUPFAM" id="SSF47113">
    <property type="entry name" value="Histone-fold"/>
    <property type="match status" value="1"/>
</dbReference>
<feature type="compositionally biased region" description="Low complexity" evidence="4">
    <location>
        <begin position="691"/>
        <end position="717"/>
    </location>
</feature>
<dbReference type="GO" id="GO:0030527">
    <property type="term" value="F:structural constituent of chromatin"/>
    <property type="evidence" value="ECO:0007669"/>
    <property type="project" value="InterPro"/>
</dbReference>
<feature type="compositionally biased region" description="Low complexity" evidence="4">
    <location>
        <begin position="88"/>
        <end position="103"/>
    </location>
</feature>
<feature type="compositionally biased region" description="Pro residues" evidence="4">
    <location>
        <begin position="208"/>
        <end position="221"/>
    </location>
</feature>
<evidence type="ECO:0000256" key="4">
    <source>
        <dbReference type="SAM" id="MobiDB-lite"/>
    </source>
</evidence>
<dbReference type="InterPro" id="IPR002110">
    <property type="entry name" value="Ankyrin_rpt"/>
</dbReference>
<dbReference type="EnsemblMetazoa" id="ADAC008295-RA">
    <property type="protein sequence ID" value="ADAC008295-PA"/>
    <property type="gene ID" value="ADAC008295"/>
</dbReference>
<dbReference type="STRING" id="43151.W5JBF9"/>
<feature type="compositionally biased region" description="Basic and acidic residues" evidence="4">
    <location>
        <begin position="253"/>
        <end position="262"/>
    </location>
</feature>
<dbReference type="Gene3D" id="3.30.710.10">
    <property type="entry name" value="Potassium Channel Kv1.1, Chain A"/>
    <property type="match status" value="1"/>
</dbReference>
<dbReference type="SUPFAM" id="SSF54695">
    <property type="entry name" value="POZ domain"/>
    <property type="match status" value="1"/>
</dbReference>
<feature type="compositionally biased region" description="Gly residues" evidence="4">
    <location>
        <begin position="31"/>
        <end position="40"/>
    </location>
</feature>
<reference evidence="6" key="2">
    <citation type="submission" date="2010-05" db="EMBL/GenBank/DDBJ databases">
        <authorList>
            <person name="Almeida L.G."/>
            <person name="Nicolas M.F."/>
            <person name="Souza R.C."/>
            <person name="Vasconcelos A.T.R."/>
        </authorList>
    </citation>
    <scope>NUCLEOTIDE SEQUENCE</scope>
</reference>
<dbReference type="VEuPathDB" id="VectorBase:ADAC008295"/>
<dbReference type="Pfam" id="PF12796">
    <property type="entry name" value="Ank_2"/>
    <property type="match status" value="1"/>
</dbReference>
<feature type="region of interest" description="Disordered" evidence="4">
    <location>
        <begin position="147"/>
        <end position="288"/>
    </location>
</feature>
<dbReference type="InterPro" id="IPR036770">
    <property type="entry name" value="Ankyrin_rpt-contain_sf"/>
</dbReference>
<feature type="repeat" description="ANK" evidence="3">
    <location>
        <begin position="1413"/>
        <end position="1445"/>
    </location>
</feature>
<dbReference type="FunCoup" id="W5JBF9">
    <property type="interactions" value="26"/>
</dbReference>
<dbReference type="GO" id="GO:0046982">
    <property type="term" value="F:protein heterodimerization activity"/>
    <property type="evidence" value="ECO:0007669"/>
    <property type="project" value="InterPro"/>
</dbReference>
<keyword evidence="8" id="KW-1185">Reference proteome</keyword>
<protein>
    <submittedName>
        <fullName evidence="6">Ankyrin repeat and BTB/POZ domain-containing protein 2</fullName>
    </submittedName>
</protein>
<dbReference type="PROSITE" id="PS50297">
    <property type="entry name" value="ANK_REP_REGION"/>
    <property type="match status" value="1"/>
</dbReference>
<dbReference type="CDD" id="cd22913">
    <property type="entry name" value="HFD_ABTB2-like"/>
    <property type="match status" value="1"/>
</dbReference>
<dbReference type="eggNOG" id="ENOG502QSQY">
    <property type="taxonomic scope" value="Eukaryota"/>
</dbReference>
<evidence type="ECO:0000313" key="7">
    <source>
        <dbReference type="EnsemblMetazoa" id="ADAC008295-PA"/>
    </source>
</evidence>
<dbReference type="CDD" id="cd18297">
    <property type="entry name" value="BTB_POZ_ABTB2-like"/>
    <property type="match status" value="1"/>
</dbReference>
<dbReference type="PANTHER" id="PTHR46071">
    <property type="entry name" value="ANKYRIN REPEAT AND BTB/POZ DOMAIN-CONTAINING"/>
    <property type="match status" value="1"/>
</dbReference>
<feature type="compositionally biased region" description="Low complexity" evidence="4">
    <location>
        <begin position="864"/>
        <end position="875"/>
    </location>
</feature>
<feature type="compositionally biased region" description="Polar residues" evidence="4">
    <location>
        <begin position="670"/>
        <end position="690"/>
    </location>
</feature>
<dbReference type="HOGENOM" id="CLU_001918_1_0_1"/>
<feature type="compositionally biased region" description="Gly residues" evidence="4">
    <location>
        <begin position="777"/>
        <end position="791"/>
    </location>
</feature>
<dbReference type="InterPro" id="IPR000210">
    <property type="entry name" value="BTB/POZ_dom"/>
</dbReference>
<reference evidence="6" key="3">
    <citation type="journal article" date="2013" name="Nucleic Acids Res.">
        <title>The genome of Anopheles darlingi, the main neotropical malaria vector.</title>
        <authorList>
            <person name="Marinotti O."/>
            <person name="Cerqueira G.C."/>
            <person name="de Almeida L.G."/>
            <person name="Ferro M.I."/>
            <person name="Loreto E.L."/>
            <person name="Zaha A."/>
            <person name="Teixeira S.M."/>
            <person name="Wespiser A.R."/>
            <person name="Almeida E Silva A."/>
            <person name="Schlindwein A.D."/>
            <person name="Pacheco A.C."/>
            <person name="Silva A.L."/>
            <person name="Graveley B.R."/>
            <person name="Walenz B.P."/>
            <person name="Lima Bde A."/>
            <person name="Ribeiro C.A."/>
            <person name="Nunes-Silva C.G."/>
            <person name="de Carvalho C.R."/>
            <person name="Soares C.M."/>
            <person name="de Menezes C.B."/>
            <person name="Matiolli C."/>
            <person name="Caffrey D."/>
            <person name="Araujo D.A."/>
            <person name="de Oliveira D.M."/>
            <person name="Golenbock D."/>
            <person name="Grisard E.C."/>
            <person name="Fantinatti-Garboggini F."/>
            <person name="de Carvalho F.M."/>
            <person name="Barcellos F.G."/>
            <person name="Prosdocimi F."/>
            <person name="May G."/>
            <person name="Azevedo Junior G.M."/>
            <person name="Guimaraes G.M."/>
            <person name="Goldman G.H."/>
            <person name="Padilha I.Q."/>
            <person name="Batista Jda S."/>
            <person name="Ferro J.A."/>
            <person name="Ribeiro J.M."/>
            <person name="Fietto J.L."/>
            <person name="Dabbas K.M."/>
            <person name="Cerdeira L."/>
            <person name="Agnez-Lima L.F."/>
            <person name="Brocchi M."/>
            <person name="de Carvalho M.O."/>
            <person name="Teixeira Mde M."/>
            <person name="Diniz Maia Mde M."/>
            <person name="Goldman M.H."/>
            <person name="Cruz Schneider M.P."/>
            <person name="Felipe M.S."/>
            <person name="Hungria M."/>
            <person name="Nicolas M.F."/>
            <person name="Pereira M."/>
            <person name="Montes M.A."/>
            <person name="Cantao M.E."/>
            <person name="Vincentz M."/>
            <person name="Rafael M.S."/>
            <person name="Silverman N."/>
            <person name="Stoco P.H."/>
            <person name="Souza R.C."/>
            <person name="Vicentini R."/>
            <person name="Gazzinelli R.T."/>
            <person name="Neves Rde O."/>
            <person name="Silva R."/>
            <person name="Astolfi-Filho S."/>
            <person name="Maciel T.E."/>
            <person name="Urmenyi T.P."/>
            <person name="Tadei W.P."/>
            <person name="Camargo E.P."/>
            <person name="de Vasconcelos A.T."/>
        </authorList>
    </citation>
    <scope>NUCLEOTIDE SEQUENCE</scope>
</reference>
<dbReference type="Gene3D" id="1.25.40.20">
    <property type="entry name" value="Ankyrin repeat-containing domain"/>
    <property type="match status" value="1"/>
</dbReference>
<dbReference type="CDD" id="cd18491">
    <property type="entry name" value="BACK_ABTB2_like"/>
    <property type="match status" value="1"/>
</dbReference>
<dbReference type="InterPro" id="IPR009072">
    <property type="entry name" value="Histone-fold"/>
</dbReference>
<evidence type="ECO:0000313" key="8">
    <source>
        <dbReference type="Proteomes" id="UP000000673"/>
    </source>
</evidence>
<dbReference type="InterPro" id="IPR059008">
    <property type="entry name" value="ABTB2/3_histone"/>
</dbReference>
<gene>
    <name evidence="6" type="ORF">AND_008295</name>
</gene>
<feature type="region of interest" description="Disordered" evidence="4">
    <location>
        <begin position="22"/>
        <end position="50"/>
    </location>
</feature>
<reference evidence="7" key="4">
    <citation type="submission" date="2015-06" db="UniProtKB">
        <authorList>
            <consortium name="EnsemblMetazoa"/>
        </authorList>
    </citation>
    <scope>IDENTIFICATION</scope>
</reference>
<dbReference type="GO" id="GO:0000786">
    <property type="term" value="C:nucleosome"/>
    <property type="evidence" value="ECO:0007669"/>
    <property type="project" value="InterPro"/>
</dbReference>
<feature type="compositionally biased region" description="Low complexity" evidence="4">
    <location>
        <begin position="593"/>
        <end position="625"/>
    </location>
</feature>
<dbReference type="PROSITE" id="PS50097">
    <property type="entry name" value="BTB"/>
    <property type="match status" value="1"/>
</dbReference>
<dbReference type="GO" id="GO:0003677">
    <property type="term" value="F:DNA binding"/>
    <property type="evidence" value="ECO:0007669"/>
    <property type="project" value="InterPro"/>
</dbReference>
<feature type="compositionally biased region" description="Gly residues" evidence="4">
    <location>
        <begin position="1922"/>
        <end position="1937"/>
    </location>
</feature>
<feature type="region of interest" description="Disordered" evidence="4">
    <location>
        <begin position="67"/>
        <end position="117"/>
    </location>
</feature>
<evidence type="ECO:0000313" key="6">
    <source>
        <dbReference type="EMBL" id="ETN60094.1"/>
    </source>
</evidence>
<feature type="compositionally biased region" description="Low complexity" evidence="4">
    <location>
        <begin position="330"/>
        <end position="341"/>
    </location>
</feature>
<feature type="region of interest" description="Disordered" evidence="4">
    <location>
        <begin position="812"/>
        <end position="892"/>
    </location>
</feature>
<evidence type="ECO:0000256" key="2">
    <source>
        <dbReference type="ARBA" id="ARBA00023043"/>
    </source>
</evidence>
<feature type="compositionally biased region" description="Polar residues" evidence="4">
    <location>
        <begin position="1331"/>
        <end position="1351"/>
    </location>
</feature>
<keyword evidence="1" id="KW-0677">Repeat</keyword>
<dbReference type="Gene3D" id="1.10.20.10">
    <property type="entry name" value="Histone, subunit A"/>
    <property type="match status" value="1"/>
</dbReference>
<feature type="domain" description="BTB" evidence="5">
    <location>
        <begin position="1743"/>
        <end position="1805"/>
    </location>
</feature>
<dbReference type="SMART" id="SM00248">
    <property type="entry name" value="ANK"/>
    <property type="match status" value="5"/>
</dbReference>
<evidence type="ECO:0000259" key="5">
    <source>
        <dbReference type="PROSITE" id="PS50097"/>
    </source>
</evidence>
<accession>W5JBF9</accession>
<feature type="compositionally biased region" description="Polar residues" evidence="4">
    <location>
        <begin position="721"/>
        <end position="735"/>
    </location>
</feature>
<dbReference type="InterPro" id="IPR052089">
    <property type="entry name" value="Ankyrin-BTB/POZ_domain"/>
</dbReference>
<dbReference type="Pfam" id="PF26281">
    <property type="entry name" value="Histone_ABTB"/>
    <property type="match status" value="1"/>
</dbReference>
<feature type="region of interest" description="Disordered" evidence="4">
    <location>
        <begin position="1920"/>
        <end position="1953"/>
    </location>
</feature>
<dbReference type="VEuPathDB" id="VectorBase:ADAR2_009252"/>
<feature type="region of interest" description="Disordered" evidence="4">
    <location>
        <begin position="1324"/>
        <end position="1370"/>
    </location>
</feature>
<dbReference type="Pfam" id="PF00651">
    <property type="entry name" value="BTB"/>
    <property type="match status" value="1"/>
</dbReference>
<proteinExistence type="predicted"/>
<dbReference type="Proteomes" id="UP000000673">
    <property type="component" value="Unassembled WGS sequence"/>
</dbReference>
<feature type="compositionally biased region" description="Low complexity" evidence="4">
    <location>
        <begin position="449"/>
        <end position="460"/>
    </location>
</feature>
<dbReference type="InterPro" id="IPR002119">
    <property type="entry name" value="Histone_H2A"/>
</dbReference>
<feature type="compositionally biased region" description="Gly residues" evidence="4">
    <location>
        <begin position="837"/>
        <end position="850"/>
    </location>
</feature>
<organism evidence="6">
    <name type="scientific">Anopheles darlingi</name>
    <name type="common">Mosquito</name>
    <dbReference type="NCBI Taxonomy" id="43151"/>
    <lineage>
        <taxon>Eukaryota</taxon>
        <taxon>Metazoa</taxon>
        <taxon>Ecdysozoa</taxon>
        <taxon>Arthropoda</taxon>
        <taxon>Hexapoda</taxon>
        <taxon>Insecta</taxon>
        <taxon>Pterygota</taxon>
        <taxon>Neoptera</taxon>
        <taxon>Endopterygota</taxon>
        <taxon>Diptera</taxon>
        <taxon>Nematocera</taxon>
        <taxon>Culicoidea</taxon>
        <taxon>Culicidae</taxon>
        <taxon>Anophelinae</taxon>
        <taxon>Anopheles</taxon>
    </lineage>
</organism>